<feature type="transmembrane region" description="Helical" evidence="1">
    <location>
        <begin position="81"/>
        <end position="99"/>
    </location>
</feature>
<keyword evidence="3" id="KW-1185">Reference proteome</keyword>
<keyword evidence="1" id="KW-0812">Transmembrane</keyword>
<dbReference type="OrthoDB" id="4251131at2"/>
<dbReference type="Pfam" id="PF08592">
    <property type="entry name" value="Anthrone_oxy"/>
    <property type="match status" value="1"/>
</dbReference>
<gene>
    <name evidence="2" type="ORF">DY218_25750</name>
</gene>
<sequence>MAELVQVLLPLALLAGGLAAGGLAISVLAAPLFTTLPTGMYVPVHKGLVTRFDPFMPLSLLSCLLCDIALTVAADGVAVRLLTGLAAVLLACAMTVSLTKNVPINRWLATLDPQDLPTDFEQLDPRERWIRWNRVRGGCAVAALVANVAAATVLI</sequence>
<dbReference type="RefSeq" id="WP_128558516.1">
    <property type="nucleotide sequence ID" value="NZ_QUAK01000170.1"/>
</dbReference>
<dbReference type="EMBL" id="QUAK01000170">
    <property type="protein sequence ID" value="RFU83824.1"/>
    <property type="molecule type" value="Genomic_DNA"/>
</dbReference>
<evidence type="ECO:0000256" key="1">
    <source>
        <dbReference type="SAM" id="Phobius"/>
    </source>
</evidence>
<accession>A0A372LYR1</accession>
<organism evidence="2 3">
    <name type="scientific">Streptomyces triticagri</name>
    <dbReference type="NCBI Taxonomy" id="2293568"/>
    <lineage>
        <taxon>Bacteria</taxon>
        <taxon>Bacillati</taxon>
        <taxon>Actinomycetota</taxon>
        <taxon>Actinomycetes</taxon>
        <taxon>Kitasatosporales</taxon>
        <taxon>Streptomycetaceae</taxon>
        <taxon>Streptomyces</taxon>
    </lineage>
</organism>
<feature type="transmembrane region" description="Helical" evidence="1">
    <location>
        <begin position="135"/>
        <end position="154"/>
    </location>
</feature>
<dbReference type="Proteomes" id="UP000263094">
    <property type="component" value="Unassembled WGS sequence"/>
</dbReference>
<proteinExistence type="predicted"/>
<dbReference type="InterPro" id="IPR013901">
    <property type="entry name" value="Anthrone_oxy"/>
</dbReference>
<dbReference type="AlphaFoldDB" id="A0A372LYR1"/>
<comment type="caution">
    <text evidence="2">The sequence shown here is derived from an EMBL/GenBank/DDBJ whole genome shotgun (WGS) entry which is preliminary data.</text>
</comment>
<keyword evidence="1" id="KW-1133">Transmembrane helix</keyword>
<keyword evidence="1" id="KW-0472">Membrane</keyword>
<name>A0A372LYR1_9ACTN</name>
<evidence type="ECO:0000313" key="2">
    <source>
        <dbReference type="EMBL" id="RFU83824.1"/>
    </source>
</evidence>
<protein>
    <submittedName>
        <fullName evidence="2">DUF1772 domain-containing protein</fullName>
    </submittedName>
</protein>
<reference evidence="2 3" key="1">
    <citation type="submission" date="2018-08" db="EMBL/GenBank/DDBJ databases">
        <title>Isolation, diversity and antifungal activity of Actinobacteria from wheat.</title>
        <authorList>
            <person name="Han C."/>
        </authorList>
    </citation>
    <scope>NUCLEOTIDE SEQUENCE [LARGE SCALE GENOMIC DNA]</scope>
    <source>
        <strain evidence="2 3">NEAU-YY421</strain>
    </source>
</reference>
<evidence type="ECO:0000313" key="3">
    <source>
        <dbReference type="Proteomes" id="UP000263094"/>
    </source>
</evidence>